<feature type="transmembrane region" description="Helical" evidence="1">
    <location>
        <begin position="115"/>
        <end position="132"/>
    </location>
</feature>
<feature type="transmembrane region" description="Helical" evidence="1">
    <location>
        <begin position="138"/>
        <end position="159"/>
    </location>
</feature>
<dbReference type="PROSITE" id="PS51257">
    <property type="entry name" value="PROKAR_LIPOPROTEIN"/>
    <property type="match status" value="1"/>
</dbReference>
<accession>A0ABY3C784</accession>
<feature type="transmembrane region" description="Helical" evidence="1">
    <location>
        <begin position="75"/>
        <end position="94"/>
    </location>
</feature>
<feature type="transmembrane region" description="Helical" evidence="1">
    <location>
        <begin position="290"/>
        <end position="310"/>
    </location>
</feature>
<feature type="transmembrane region" description="Helical" evidence="1">
    <location>
        <begin position="171"/>
        <end position="199"/>
    </location>
</feature>
<dbReference type="RefSeq" id="WP_143733243.1">
    <property type="nucleotide sequence ID" value="NZ_RYFG02000111.1"/>
</dbReference>
<feature type="transmembrane region" description="Helical" evidence="1">
    <location>
        <begin position="205"/>
        <end position="225"/>
    </location>
</feature>
<gene>
    <name evidence="2" type="ORF">EKO24_016440</name>
</gene>
<dbReference type="Proteomes" id="UP000733744">
    <property type="component" value="Unassembled WGS sequence"/>
</dbReference>
<keyword evidence="1" id="KW-0472">Membrane</keyword>
<feature type="transmembrane region" description="Helical" evidence="1">
    <location>
        <begin position="397"/>
        <end position="417"/>
    </location>
</feature>
<sequence>MKKIARLSYVTASLTIFACVAALTAYCLWSLDRGLDLSDESYYLTAAIHPDAVILWATAMHWLTSILWRLSGSLLGFRAIGMAILASSSVVLALGAMRAFERINDRLQLKLHQRLSIAACSLAVAFLYHAFVPFTPSYNLLAVSAVYLALGMIFFTANGHSSALLQLFSGMALGIAFLTKFSSGTIAWVIVCAISILYADSFRKRTLGIAIISAGMAATVAAFILSHTSFAEALSQFRLGARVYMLGANETFPQRLIRYVDETGVFLKLIAYDFTIPLALFGLYLLRPRVWIALAGLAIFGYIVISHDYLLGGMDRYEQQTAPLLVAVVLSVLTMPKKWWKNAKALGLFGTLACLPFGIAIGTFNALHTQILFSLAPWGVLIALLGFGMQASPRYEALLIGVLFIIIVTSQTVTNGLRAPYRQYRPLSEQTEAIDIPPLGTVRIDSESRDSYFKLVQMADRCGIKQRENFLGLYNIPGIALLLQATPLGTPLLQDRLSTEPVLEQLPEQDLKSAVLGIDRDTESYDSGIPKQLAGFPIGYRSCGAVVLPYRKQKVELWIKSD</sequence>
<comment type="caution">
    <text evidence="2">The sequence shown here is derived from an EMBL/GenBank/DDBJ whole genome shotgun (WGS) entry which is preliminary data.</text>
</comment>
<evidence type="ECO:0000313" key="3">
    <source>
        <dbReference type="Proteomes" id="UP000733744"/>
    </source>
</evidence>
<keyword evidence="1" id="KW-0812">Transmembrane</keyword>
<proteinExistence type="predicted"/>
<organism evidence="2 3">
    <name type="scientific">Candidatus Methylobacter oryzae</name>
    <dbReference type="NCBI Taxonomy" id="2497749"/>
    <lineage>
        <taxon>Bacteria</taxon>
        <taxon>Pseudomonadati</taxon>
        <taxon>Pseudomonadota</taxon>
        <taxon>Gammaproteobacteria</taxon>
        <taxon>Methylococcales</taxon>
        <taxon>Methylococcaceae</taxon>
        <taxon>Methylobacter</taxon>
    </lineage>
</organism>
<evidence type="ECO:0008006" key="4">
    <source>
        <dbReference type="Google" id="ProtNLM"/>
    </source>
</evidence>
<evidence type="ECO:0000313" key="2">
    <source>
        <dbReference type="EMBL" id="TRW91503.1"/>
    </source>
</evidence>
<feature type="transmembrane region" description="Helical" evidence="1">
    <location>
        <begin position="265"/>
        <end position="284"/>
    </location>
</feature>
<keyword evidence="1" id="KW-1133">Transmembrane helix</keyword>
<reference evidence="2 3" key="1">
    <citation type="journal article" date="2019" name="Antonie Van Leeuwenhoek">
        <title>Description of 'Ca. Methylobacter oryzae' KRF1, a novel species from the environmentally important Methylobacter clade 2.</title>
        <authorList>
            <person name="Khatri K."/>
            <person name="Mohite J.A."/>
            <person name="Pandit P.S."/>
            <person name="Bahulikar R."/>
            <person name="Rahalkar M.C."/>
        </authorList>
    </citation>
    <scope>NUCLEOTIDE SEQUENCE [LARGE SCALE GENOMIC DNA]</scope>
    <source>
        <strain evidence="2 3">KRF1</strain>
    </source>
</reference>
<dbReference type="EMBL" id="RYFG02000111">
    <property type="protein sequence ID" value="TRW91503.1"/>
    <property type="molecule type" value="Genomic_DNA"/>
</dbReference>
<evidence type="ECO:0000256" key="1">
    <source>
        <dbReference type="SAM" id="Phobius"/>
    </source>
</evidence>
<protein>
    <recommendedName>
        <fullName evidence="4">Glycosyltransferase RgtA/B/C/D-like domain-containing protein</fullName>
    </recommendedName>
</protein>
<feature type="transmembrane region" description="Helical" evidence="1">
    <location>
        <begin position="371"/>
        <end position="391"/>
    </location>
</feature>
<name>A0ABY3C784_9GAMM</name>
<feature type="transmembrane region" description="Helical" evidence="1">
    <location>
        <begin position="346"/>
        <end position="364"/>
    </location>
</feature>
<keyword evidence="3" id="KW-1185">Reference proteome</keyword>
<feature type="transmembrane region" description="Helical" evidence="1">
    <location>
        <begin position="6"/>
        <end position="29"/>
    </location>
</feature>